<dbReference type="Gramene" id="PGSC0003DMT400095124">
    <property type="protein sequence ID" value="PGSC0003DMT400095124"/>
    <property type="gene ID" value="PGSC0003DMG400044695"/>
</dbReference>
<reference evidence="3" key="2">
    <citation type="submission" date="2015-06" db="UniProtKB">
        <authorList>
            <consortium name="EnsemblPlants"/>
        </authorList>
    </citation>
    <scope>IDENTIFICATION</scope>
    <source>
        <strain evidence="3">DM1-3 516 R44</strain>
    </source>
</reference>
<feature type="compositionally biased region" description="Basic and acidic residues" evidence="1">
    <location>
        <begin position="455"/>
        <end position="469"/>
    </location>
</feature>
<feature type="region of interest" description="Disordered" evidence="1">
    <location>
        <begin position="455"/>
        <end position="484"/>
    </location>
</feature>
<feature type="chain" id="PRO_5004014679" description="Polyprotein protein" evidence="2">
    <location>
        <begin position="21"/>
        <end position="484"/>
    </location>
</feature>
<feature type="signal peptide" evidence="2">
    <location>
        <begin position="1"/>
        <end position="20"/>
    </location>
</feature>
<evidence type="ECO:0008006" key="5">
    <source>
        <dbReference type="Google" id="ProtNLM"/>
    </source>
</evidence>
<dbReference type="InParanoid" id="M1DVM6"/>
<evidence type="ECO:0000256" key="1">
    <source>
        <dbReference type="SAM" id="MobiDB-lite"/>
    </source>
</evidence>
<protein>
    <recommendedName>
        <fullName evidence="5">Polyprotein protein</fullName>
    </recommendedName>
</protein>
<dbReference type="EnsemblPlants" id="PGSC0003DMT400095124">
    <property type="protein sequence ID" value="PGSC0003DMT400095124"/>
    <property type="gene ID" value="PGSC0003DMG400044695"/>
</dbReference>
<sequence length="484" mass="53719">MVSSLLVTLRWYLSVGGGMGRYPYIAQGFYQNGIYHDYQRKCLFKHGSCMASILSTSNVLTPFVPFSYISVGFGDIGVLCLKDRFLRCLKMKTRLSWVQLERVNHKPFSTRSTRDIEWTKAYAVLNFYLLVFERNQLDSGLKCRMCLKSAGWPEKGPVSDSQKRSDLRATTSERDDDELLSSLRAELCSKRLDDQSRIRTTQTTTSPPAPAQAIVLAPPVQGLPPQFMNILKAEEALGPQEKKPTAKFKPVDYVVVRGRKMMCDVNDINAVMECLTRIKDDYQYKIKTKTLENMKKWLAPLIYNGTPKWLIVGAPIEKKDLNMATRGTFAYSAPGTSGISSTASSMTLNTSTAPLPPRSGTVVAAVSRPPLNQAALLRMGQLAHSPDRRASRLEATISGMIERALVDCVTPLSSTIDAIAKRIAVKSTDISMIFGTVEIPDMPVDPVMPLATTEDEVRTEKVAVTKSEAETDEEQMGVVEEASY</sequence>
<feature type="region of interest" description="Disordered" evidence="1">
    <location>
        <begin position="152"/>
        <end position="177"/>
    </location>
</feature>
<keyword evidence="4" id="KW-1185">Reference proteome</keyword>
<dbReference type="AlphaFoldDB" id="M1DVM6"/>
<evidence type="ECO:0000313" key="4">
    <source>
        <dbReference type="Proteomes" id="UP000011115"/>
    </source>
</evidence>
<dbReference type="PaxDb" id="4113-PGSC0003DMT400095124"/>
<organism evidence="3 4">
    <name type="scientific">Solanum tuberosum</name>
    <name type="common">Potato</name>
    <dbReference type="NCBI Taxonomy" id="4113"/>
    <lineage>
        <taxon>Eukaryota</taxon>
        <taxon>Viridiplantae</taxon>
        <taxon>Streptophyta</taxon>
        <taxon>Embryophyta</taxon>
        <taxon>Tracheophyta</taxon>
        <taxon>Spermatophyta</taxon>
        <taxon>Magnoliopsida</taxon>
        <taxon>eudicotyledons</taxon>
        <taxon>Gunneridae</taxon>
        <taxon>Pentapetalae</taxon>
        <taxon>asterids</taxon>
        <taxon>lamiids</taxon>
        <taxon>Solanales</taxon>
        <taxon>Solanaceae</taxon>
        <taxon>Solanoideae</taxon>
        <taxon>Solaneae</taxon>
        <taxon>Solanum</taxon>
    </lineage>
</organism>
<evidence type="ECO:0000256" key="2">
    <source>
        <dbReference type="SAM" id="SignalP"/>
    </source>
</evidence>
<keyword evidence="2" id="KW-0732">Signal</keyword>
<dbReference type="GO" id="GO:0009579">
    <property type="term" value="C:thylakoid"/>
    <property type="evidence" value="ECO:0000318"/>
    <property type="project" value="GO_Central"/>
</dbReference>
<accession>M1DVM6</accession>
<dbReference type="HOGENOM" id="CLU_564304_0_0_1"/>
<feature type="compositionally biased region" description="Basic and acidic residues" evidence="1">
    <location>
        <begin position="161"/>
        <end position="173"/>
    </location>
</feature>
<dbReference type="GO" id="GO:0009523">
    <property type="term" value="C:photosystem II"/>
    <property type="evidence" value="ECO:0000318"/>
    <property type="project" value="GO_Central"/>
</dbReference>
<dbReference type="Proteomes" id="UP000011115">
    <property type="component" value="Unassembled WGS sequence"/>
</dbReference>
<reference evidence="4" key="1">
    <citation type="journal article" date="2011" name="Nature">
        <title>Genome sequence and analysis of the tuber crop potato.</title>
        <authorList>
            <consortium name="The Potato Genome Sequencing Consortium"/>
        </authorList>
    </citation>
    <scope>NUCLEOTIDE SEQUENCE [LARGE SCALE GENOMIC DNA]</scope>
    <source>
        <strain evidence="4">cv. DM1-3 516 R44</strain>
    </source>
</reference>
<evidence type="ECO:0000313" key="3">
    <source>
        <dbReference type="EnsemblPlants" id="PGSC0003DMT400095124"/>
    </source>
</evidence>
<dbReference type="PANTHER" id="PTHR33180">
    <property type="entry name" value="PHOTOSYSTEM II CP43 REACTION CENTER PROTEIN"/>
    <property type="match status" value="1"/>
</dbReference>
<dbReference type="PANTHER" id="PTHR33180:SF31">
    <property type="entry name" value="POLYPROTEIN PROTEIN"/>
    <property type="match status" value="1"/>
</dbReference>
<proteinExistence type="predicted"/>
<name>M1DVM6_SOLTU</name>